<evidence type="ECO:0000256" key="4">
    <source>
        <dbReference type="ARBA" id="ARBA00023136"/>
    </source>
</evidence>
<evidence type="ECO:0000313" key="8">
    <source>
        <dbReference type="Proteomes" id="UP000297737"/>
    </source>
</evidence>
<feature type="transmembrane region" description="Helical" evidence="5">
    <location>
        <begin position="20"/>
        <end position="40"/>
    </location>
</feature>
<feature type="transmembrane region" description="Helical" evidence="5">
    <location>
        <begin position="83"/>
        <end position="100"/>
    </location>
</feature>
<dbReference type="GO" id="GO:0016020">
    <property type="term" value="C:membrane"/>
    <property type="evidence" value="ECO:0007669"/>
    <property type="project" value="UniProtKB-SubCell"/>
</dbReference>
<comment type="subcellular location">
    <subcellularLocation>
        <location evidence="1">Membrane</location>
        <topology evidence="1">Multi-pass membrane protein</topology>
    </subcellularLocation>
</comment>
<comment type="caution">
    <text evidence="7">The sequence shown here is derived from an EMBL/GenBank/DDBJ whole genome shotgun (WGS) entry which is preliminary data.</text>
</comment>
<gene>
    <name evidence="7" type="ORF">EUV02_13645</name>
</gene>
<evidence type="ECO:0000259" key="6">
    <source>
        <dbReference type="Pfam" id="PF04138"/>
    </source>
</evidence>
<reference evidence="7 8" key="1">
    <citation type="submission" date="2019-02" db="EMBL/GenBank/DDBJ databases">
        <title>Polymorphobacter sp. isolated from the lake at the Tibet of China.</title>
        <authorList>
            <person name="Li A."/>
        </authorList>
    </citation>
    <scope>NUCLEOTIDE SEQUENCE [LARGE SCALE GENOMIC DNA]</scope>
    <source>
        <strain evidence="7 8">DJ1R-1</strain>
    </source>
</reference>
<accession>A0A4Y9ELT6</accession>
<organism evidence="7 8">
    <name type="scientific">Glacieibacterium arshaanense</name>
    <dbReference type="NCBI Taxonomy" id="2511025"/>
    <lineage>
        <taxon>Bacteria</taxon>
        <taxon>Pseudomonadati</taxon>
        <taxon>Pseudomonadota</taxon>
        <taxon>Alphaproteobacteria</taxon>
        <taxon>Sphingomonadales</taxon>
        <taxon>Sphingosinicellaceae</taxon>
        <taxon>Glacieibacterium</taxon>
    </lineage>
</organism>
<evidence type="ECO:0000256" key="1">
    <source>
        <dbReference type="ARBA" id="ARBA00004141"/>
    </source>
</evidence>
<sequence>MPQNPARARAIQWFTQASRFGVVGVVGAGLDYLALTQAVAHGASPYAARPFTLVIAVVVTWWLNRSLTFAAKAPPSWREFGHYAAITTTGLAIQLAVYWGGLALGAPIWLAFLTGIASSVVFSFLRVRRMFSKR</sequence>
<feature type="domain" description="GtrA/DPMS transmembrane" evidence="6">
    <location>
        <begin position="19"/>
        <end position="129"/>
    </location>
</feature>
<feature type="transmembrane region" description="Helical" evidence="5">
    <location>
        <begin position="106"/>
        <end position="125"/>
    </location>
</feature>
<feature type="transmembrane region" description="Helical" evidence="5">
    <location>
        <begin position="46"/>
        <end position="63"/>
    </location>
</feature>
<keyword evidence="4 5" id="KW-0472">Membrane</keyword>
<dbReference type="GO" id="GO:0000271">
    <property type="term" value="P:polysaccharide biosynthetic process"/>
    <property type="evidence" value="ECO:0007669"/>
    <property type="project" value="InterPro"/>
</dbReference>
<name>A0A4Y9ELT6_9SPHN</name>
<dbReference type="EMBL" id="SIHO01000003">
    <property type="protein sequence ID" value="TFU01330.1"/>
    <property type="molecule type" value="Genomic_DNA"/>
</dbReference>
<dbReference type="OrthoDB" id="7360864at2"/>
<protein>
    <submittedName>
        <fullName evidence="7">GtrA family protein</fullName>
    </submittedName>
</protein>
<dbReference type="AlphaFoldDB" id="A0A4Y9ELT6"/>
<dbReference type="Proteomes" id="UP000297737">
    <property type="component" value="Unassembled WGS sequence"/>
</dbReference>
<keyword evidence="3 5" id="KW-1133">Transmembrane helix</keyword>
<evidence type="ECO:0000256" key="2">
    <source>
        <dbReference type="ARBA" id="ARBA00022692"/>
    </source>
</evidence>
<evidence type="ECO:0000256" key="5">
    <source>
        <dbReference type="SAM" id="Phobius"/>
    </source>
</evidence>
<keyword evidence="8" id="KW-1185">Reference proteome</keyword>
<dbReference type="RefSeq" id="WP_135246834.1">
    <property type="nucleotide sequence ID" value="NZ_SIHO01000003.1"/>
</dbReference>
<evidence type="ECO:0000256" key="3">
    <source>
        <dbReference type="ARBA" id="ARBA00022989"/>
    </source>
</evidence>
<dbReference type="InterPro" id="IPR007267">
    <property type="entry name" value="GtrA_DPMS_TM"/>
</dbReference>
<dbReference type="Pfam" id="PF04138">
    <property type="entry name" value="GtrA_DPMS_TM"/>
    <property type="match status" value="1"/>
</dbReference>
<evidence type="ECO:0000313" key="7">
    <source>
        <dbReference type="EMBL" id="TFU01330.1"/>
    </source>
</evidence>
<keyword evidence="2 5" id="KW-0812">Transmembrane</keyword>
<proteinExistence type="predicted"/>